<accession>A0A553I4T9</accession>
<evidence type="ECO:0000313" key="3">
    <source>
        <dbReference type="EMBL" id="TRX95214.1"/>
    </source>
</evidence>
<dbReference type="Pfam" id="PF13041">
    <property type="entry name" value="PPR_2"/>
    <property type="match status" value="1"/>
</dbReference>
<dbReference type="Proteomes" id="UP000319160">
    <property type="component" value="Unassembled WGS sequence"/>
</dbReference>
<sequence length="872" mass="99172">MKSPTDTAAKIPEHANSISISVERPSYAAVLPAQYDYVQESSSSQSEYPGETLGTQEGDYFSMPPDPSAPRQEQNDEASETMAYWNGEFAKFTPKTRPVIERLARLSPTENARQLKAKILRASGEYKLLRSDLAKFYDLSPSEANHAAGQLERLLWGHPKIQSAAPRLDQYHAWKKDFSTFLQNLVAASSVGVNKSSTTVTESRTPPQKHETVSMKTAWQRLDRDRRQRLWPTMVLSTLESESHALSTLMQSTFDPSWCPSYVVEDVLYLLFRRHQQALREGGQSESGQIQQAIDTIASFVLGNCPPRYLVLEQTVLHFILTPLPTSELAARYQLLQTIEHPLSTNTLLHVASRFAKGFDTKTSAVDILRILIGMPGFDLNTPAAASVCTSLLTLNENEPLPNEQAAPDALFEFLLQHGLRPNLLELSALMRNFCIRGHVDTAWKIFELMLQHGLEPDQHVYSILLNASKKNYDVISLRQIFNIITSRNAWSTILLNDFLDLIYQENESQLERRRRQRKKRSNAWRPMLRLYAKFFDLAPLQKFTLFPLENMLGAWGVQLKHHTTSTGLAESLMPQPDNRLLQPDSTTLCLMLRAHMRSILTPKYAIRYYNHFFKLVNRKDPAALNLLADQGTLAVDMLLRTLVQFRSTISFAIRRLRKMIDAAQQEKAKYGRHLHHHSPSIHTWTIMLNGLKNHNDMHGVIALLDMMTNVGRIRPTLPTWNAVIQGFARTRNVSGAVKAIWSLEKAGLQPNDRTVKALRMFPRPLVEKVIARLEQMRTASGKQETKALPANTLAKPIVSKTKDMQGVSSDVPLYRMKPVIPKTLDELAEQREQLNSERPIPRRTRRYLSKRSRIPTEVNSRLPYRSPNLGL</sequence>
<dbReference type="STRING" id="2512241.A0A553I4T9"/>
<protein>
    <recommendedName>
        <fullName evidence="5">Pentacotripeptide-repeat region of PRORP domain-containing protein</fullName>
    </recommendedName>
</protein>
<dbReference type="EMBL" id="VFLP01000017">
    <property type="protein sequence ID" value="TRX95214.1"/>
    <property type="molecule type" value="Genomic_DNA"/>
</dbReference>
<feature type="repeat" description="PPR" evidence="1">
    <location>
        <begin position="423"/>
        <end position="457"/>
    </location>
</feature>
<gene>
    <name evidence="3" type="ORF">FHL15_003906</name>
</gene>
<comment type="caution">
    <text evidence="3">The sequence shown here is derived from an EMBL/GenBank/DDBJ whole genome shotgun (WGS) entry which is preliminary data.</text>
</comment>
<feature type="region of interest" description="Disordered" evidence="2">
    <location>
        <begin position="852"/>
        <end position="872"/>
    </location>
</feature>
<organism evidence="3 4">
    <name type="scientific">Xylaria flabelliformis</name>
    <dbReference type="NCBI Taxonomy" id="2512241"/>
    <lineage>
        <taxon>Eukaryota</taxon>
        <taxon>Fungi</taxon>
        <taxon>Dikarya</taxon>
        <taxon>Ascomycota</taxon>
        <taxon>Pezizomycotina</taxon>
        <taxon>Sordariomycetes</taxon>
        <taxon>Xylariomycetidae</taxon>
        <taxon>Xylariales</taxon>
        <taxon>Xylariaceae</taxon>
        <taxon>Xylaria</taxon>
    </lineage>
</organism>
<name>A0A553I4T9_9PEZI</name>
<dbReference type="InterPro" id="IPR002885">
    <property type="entry name" value="PPR_rpt"/>
</dbReference>
<reference evidence="4" key="1">
    <citation type="submission" date="2019-06" db="EMBL/GenBank/DDBJ databases">
        <title>Draft genome sequence of the griseofulvin-producing fungus Xylaria cubensis strain G536.</title>
        <authorList>
            <person name="Mead M.E."/>
            <person name="Raja H.A."/>
            <person name="Steenwyk J.L."/>
            <person name="Knowles S.L."/>
            <person name="Oberlies N.H."/>
            <person name="Rokas A."/>
        </authorList>
    </citation>
    <scope>NUCLEOTIDE SEQUENCE [LARGE SCALE GENOMIC DNA]</scope>
    <source>
        <strain evidence="4">G536</strain>
    </source>
</reference>
<dbReference type="InterPro" id="IPR011990">
    <property type="entry name" value="TPR-like_helical_dom_sf"/>
</dbReference>
<proteinExistence type="predicted"/>
<dbReference type="PROSITE" id="PS51375">
    <property type="entry name" value="PPR"/>
    <property type="match status" value="2"/>
</dbReference>
<evidence type="ECO:0000256" key="2">
    <source>
        <dbReference type="SAM" id="MobiDB-lite"/>
    </source>
</evidence>
<dbReference type="PANTHER" id="PTHR45613:SF9">
    <property type="entry name" value="MITOCHONDRIAL GROUP I INTRON SPLICING FACTOR CCM1"/>
    <property type="match status" value="1"/>
</dbReference>
<keyword evidence="4" id="KW-1185">Reference proteome</keyword>
<dbReference type="NCBIfam" id="TIGR00756">
    <property type="entry name" value="PPR"/>
    <property type="match status" value="1"/>
</dbReference>
<evidence type="ECO:0008006" key="5">
    <source>
        <dbReference type="Google" id="ProtNLM"/>
    </source>
</evidence>
<dbReference type="OrthoDB" id="185373at2759"/>
<dbReference type="Gene3D" id="1.25.40.10">
    <property type="entry name" value="Tetratricopeptide repeat domain"/>
    <property type="match status" value="2"/>
</dbReference>
<dbReference type="AlphaFoldDB" id="A0A553I4T9"/>
<dbReference type="PANTHER" id="PTHR45613">
    <property type="entry name" value="PENTATRICOPEPTIDE REPEAT-CONTAINING PROTEIN"/>
    <property type="match status" value="1"/>
</dbReference>
<feature type="repeat" description="PPR" evidence="1">
    <location>
        <begin position="717"/>
        <end position="751"/>
    </location>
</feature>
<evidence type="ECO:0000256" key="1">
    <source>
        <dbReference type="PROSITE-ProRule" id="PRU00708"/>
    </source>
</evidence>
<feature type="region of interest" description="Disordered" evidence="2">
    <location>
        <begin position="38"/>
        <end position="79"/>
    </location>
</feature>
<dbReference type="Pfam" id="PF01535">
    <property type="entry name" value="PPR"/>
    <property type="match status" value="2"/>
</dbReference>
<evidence type="ECO:0000313" key="4">
    <source>
        <dbReference type="Proteomes" id="UP000319160"/>
    </source>
</evidence>